<feature type="transmembrane region" description="Helical" evidence="2">
    <location>
        <begin position="126"/>
        <end position="150"/>
    </location>
</feature>
<dbReference type="AlphaFoldDB" id="A0A7W7W426"/>
<feature type="region of interest" description="Disordered" evidence="1">
    <location>
        <begin position="412"/>
        <end position="442"/>
    </location>
</feature>
<dbReference type="InterPro" id="IPR026898">
    <property type="entry name" value="PrsW"/>
</dbReference>
<dbReference type="Pfam" id="PF13367">
    <property type="entry name" value="PrsW-protease"/>
    <property type="match status" value="1"/>
</dbReference>
<dbReference type="PANTHER" id="PTHR36844:SF1">
    <property type="entry name" value="PROTEASE PRSW"/>
    <property type="match status" value="1"/>
</dbReference>
<evidence type="ECO:0000313" key="4">
    <source>
        <dbReference type="Proteomes" id="UP000523007"/>
    </source>
</evidence>
<keyword evidence="2" id="KW-1133">Transmembrane helix</keyword>
<keyword evidence="4" id="KW-1185">Reference proteome</keyword>
<gene>
    <name evidence="3" type="ORF">F4561_003234</name>
</gene>
<feature type="transmembrane region" description="Helical" evidence="2">
    <location>
        <begin position="255"/>
        <end position="279"/>
    </location>
</feature>
<feature type="transmembrane region" description="Helical" evidence="2">
    <location>
        <begin position="203"/>
        <end position="225"/>
    </location>
</feature>
<dbReference type="Proteomes" id="UP000523007">
    <property type="component" value="Unassembled WGS sequence"/>
</dbReference>
<evidence type="ECO:0000256" key="1">
    <source>
        <dbReference type="SAM" id="MobiDB-lite"/>
    </source>
</evidence>
<proteinExistence type="predicted"/>
<reference evidence="3 4" key="1">
    <citation type="submission" date="2020-08" db="EMBL/GenBank/DDBJ databases">
        <title>Sequencing the genomes of 1000 actinobacteria strains.</title>
        <authorList>
            <person name="Klenk H.-P."/>
        </authorList>
    </citation>
    <scope>NUCLEOTIDE SEQUENCE [LARGE SCALE GENOMIC DNA]</scope>
    <source>
        <strain evidence="3 4">DSM 102030</strain>
    </source>
</reference>
<organism evidence="3 4">
    <name type="scientific">Lipingzhangella halophila</name>
    <dbReference type="NCBI Taxonomy" id="1783352"/>
    <lineage>
        <taxon>Bacteria</taxon>
        <taxon>Bacillati</taxon>
        <taxon>Actinomycetota</taxon>
        <taxon>Actinomycetes</taxon>
        <taxon>Streptosporangiales</taxon>
        <taxon>Nocardiopsidaceae</taxon>
        <taxon>Lipingzhangella</taxon>
    </lineage>
</organism>
<feature type="transmembrane region" description="Helical" evidence="2">
    <location>
        <begin position="54"/>
        <end position="76"/>
    </location>
</feature>
<keyword evidence="2" id="KW-0812">Transmembrane</keyword>
<feature type="transmembrane region" description="Helical" evidence="2">
    <location>
        <begin position="162"/>
        <end position="183"/>
    </location>
</feature>
<feature type="transmembrane region" description="Helical" evidence="2">
    <location>
        <begin position="88"/>
        <end position="106"/>
    </location>
</feature>
<accession>A0A7W7W426</accession>
<sequence length="442" mass="47369">MPALDTKAILQGTEPGRRSIALRVGITVSIACALGMLGYLLWAGLATGGVTGAVGFLLSVAAAVVPVAIVVPLILLLDRLEPEPTSMLAFAFLWGAGVAIVLSFLLNTVGMELYAVPVFGPDAGVVLSTAVIAPVVEESAKGIVLLLLLWRHRHEIDSYTDGVIYAAMVAIGFAFSENALYFLTSFFQEGLFGLVFTFVLRGLVVPFAHPIYTAMIGIGVAYAAIHRGRSRLFAPVAGWVAAVGLHAIWNWATTFGWGGLAIAYVLLFGVFVVIIAIAVRDRRRQVGAIAHHLPRYIPTGLVTTNDIRMLSSMGGRRAARLWARRNAGQRGRRAMKDYQLAATELALLHQRLDRGVARPNPERRRDAILALMHVAREVFLGRARVPAAPAWAPTTTDSGFLTRSDFAHVITQAHAARQEPGASGQPPPQEPPPPGPQGPGPR</sequence>
<dbReference type="EMBL" id="JACHJT010000001">
    <property type="protein sequence ID" value="MBB4932414.1"/>
    <property type="molecule type" value="Genomic_DNA"/>
</dbReference>
<dbReference type="PANTHER" id="PTHR36844">
    <property type="entry name" value="PROTEASE PRSW"/>
    <property type="match status" value="1"/>
</dbReference>
<feature type="transmembrane region" description="Helical" evidence="2">
    <location>
        <begin position="20"/>
        <end position="42"/>
    </location>
</feature>
<keyword evidence="2" id="KW-0472">Membrane</keyword>
<name>A0A7W7W426_9ACTN</name>
<evidence type="ECO:0000256" key="2">
    <source>
        <dbReference type="SAM" id="Phobius"/>
    </source>
</evidence>
<evidence type="ECO:0000313" key="3">
    <source>
        <dbReference type="EMBL" id="MBB4932414.1"/>
    </source>
</evidence>
<protein>
    <submittedName>
        <fullName evidence="3">RsiW-degrading membrane proteinase PrsW (M82 family)</fullName>
    </submittedName>
</protein>
<comment type="caution">
    <text evidence="3">The sequence shown here is derived from an EMBL/GenBank/DDBJ whole genome shotgun (WGS) entry which is preliminary data.</text>
</comment>
<dbReference type="GO" id="GO:0008233">
    <property type="term" value="F:peptidase activity"/>
    <property type="evidence" value="ECO:0007669"/>
    <property type="project" value="InterPro"/>
</dbReference>
<feature type="compositionally biased region" description="Pro residues" evidence="1">
    <location>
        <begin position="425"/>
        <end position="442"/>
    </location>
</feature>
<feature type="transmembrane region" description="Helical" evidence="2">
    <location>
        <begin position="232"/>
        <end position="249"/>
    </location>
</feature>
<dbReference type="RefSeq" id="WP_184579816.1">
    <property type="nucleotide sequence ID" value="NZ_JACHJT010000001.1"/>
</dbReference>